<feature type="transmembrane region" description="Helical" evidence="1">
    <location>
        <begin position="191"/>
        <end position="211"/>
    </location>
</feature>
<evidence type="ECO:0000313" key="2">
    <source>
        <dbReference type="EMBL" id="KIE59181.1"/>
    </source>
</evidence>
<dbReference type="EMBL" id="JQNX01000001">
    <property type="protein sequence ID" value="KIE59181.1"/>
    <property type="molecule type" value="Genomic_DNA"/>
</dbReference>
<keyword evidence="1" id="KW-0812">Transmembrane</keyword>
<evidence type="ECO:0000313" key="3">
    <source>
        <dbReference type="Proteomes" id="UP000031594"/>
    </source>
</evidence>
<protein>
    <submittedName>
        <fullName evidence="2">Uncharacterized protein</fullName>
    </submittedName>
</protein>
<name>A0ABR4ZZH7_9BACT</name>
<comment type="caution">
    <text evidence="2">The sequence shown here is derived from an EMBL/GenBank/DDBJ whole genome shotgun (WGS) entry which is preliminary data.</text>
</comment>
<organism evidence="2 3">
    <name type="scientific">Methylacidiphilum kamchatkense Kam1</name>
    <dbReference type="NCBI Taxonomy" id="1202785"/>
    <lineage>
        <taxon>Bacteria</taxon>
        <taxon>Pseudomonadati</taxon>
        <taxon>Verrucomicrobiota</taxon>
        <taxon>Methylacidiphilae</taxon>
        <taxon>Methylacidiphilales</taxon>
        <taxon>Methylacidiphilaceae</taxon>
        <taxon>Methylacidiphilum (ex Ratnadevi et al. 2023)</taxon>
    </lineage>
</organism>
<evidence type="ECO:0000256" key="1">
    <source>
        <dbReference type="SAM" id="Phobius"/>
    </source>
</evidence>
<feature type="transmembrane region" description="Helical" evidence="1">
    <location>
        <begin position="67"/>
        <end position="89"/>
    </location>
</feature>
<dbReference type="Proteomes" id="UP000031594">
    <property type="component" value="Unassembled WGS sequence"/>
</dbReference>
<sequence>MKKIPFVFINLSFLVGLFQNRQSFCLAFLYGLGRFHYYSWLQAFSPLLRFFLLAILLFFFNSSFFNLSYLIGIDLLSYGIGWMICGYSLNIVQKHLINITDSFHNYVYIPKELWRFVFPSLQAGILLSLAHTSGILFGALFATSTVVAIYSLFQKLNQIVMLAIGPINNYLCRRLRLMQKSNERFRKSNRYLFMLLFLYSFFLFLFLYYLYNSRKINSSLCFQLSKHFFNFFNSNVSWNHLCNNGRHNHWLGNSISSTHQFLVNRWQSSYSISFESPICYNAFYY</sequence>
<accession>A0ABR4ZZH7</accession>
<keyword evidence="3" id="KW-1185">Reference proteome</keyword>
<feature type="transmembrane region" description="Helical" evidence="1">
    <location>
        <begin position="37"/>
        <end position="60"/>
    </location>
</feature>
<gene>
    <name evidence="2" type="ORF">A946_00095</name>
</gene>
<keyword evidence="1" id="KW-0472">Membrane</keyword>
<keyword evidence="1" id="KW-1133">Transmembrane helix</keyword>
<reference evidence="2 3" key="1">
    <citation type="submission" date="2014-08" db="EMBL/GenBank/DDBJ databases">
        <title>Methylacidiphilum kamchatkense strain Kam1 draft genome sequence.</title>
        <authorList>
            <person name="Birkeland N.-K."/>
            <person name="Erikstad H.A."/>
        </authorList>
    </citation>
    <scope>NUCLEOTIDE SEQUENCE [LARGE SCALE GENOMIC DNA]</scope>
    <source>
        <strain evidence="2 3">Kam1</strain>
    </source>
</reference>
<proteinExistence type="predicted"/>